<comment type="subcellular location">
    <subcellularLocation>
        <location evidence="1">Membrane</location>
        <topology evidence="1">Lipid-anchor</topology>
    </subcellularLocation>
</comment>
<dbReference type="PANTHER" id="PTHR35789:SF1">
    <property type="entry name" value="SPORE GERMINATION PROTEIN B3"/>
    <property type="match status" value="1"/>
</dbReference>
<organism evidence="10 11">
    <name type="scientific">Cohnella boryungensis</name>
    <dbReference type="NCBI Taxonomy" id="768479"/>
    <lineage>
        <taxon>Bacteria</taxon>
        <taxon>Bacillati</taxon>
        <taxon>Bacillota</taxon>
        <taxon>Bacilli</taxon>
        <taxon>Bacillales</taxon>
        <taxon>Paenibacillaceae</taxon>
        <taxon>Cohnella</taxon>
    </lineage>
</organism>
<reference evidence="11" key="1">
    <citation type="journal article" date="2019" name="Int. J. Syst. Evol. Microbiol.">
        <title>The Global Catalogue of Microorganisms (GCM) 10K type strain sequencing project: providing services to taxonomists for standard genome sequencing and annotation.</title>
        <authorList>
            <consortium name="The Broad Institute Genomics Platform"/>
            <consortium name="The Broad Institute Genome Sequencing Center for Infectious Disease"/>
            <person name="Wu L."/>
            <person name="Ma J."/>
        </authorList>
    </citation>
    <scope>NUCLEOTIDE SEQUENCE [LARGE SCALE GENOMIC DNA]</scope>
    <source>
        <strain evidence="11">CGMCC 4.1641</strain>
    </source>
</reference>
<dbReference type="InterPro" id="IPR008844">
    <property type="entry name" value="Spore_GerAC-like"/>
</dbReference>
<sequence length="364" mass="41393">MRIRTLWAPIIALCAIILLTGCWDTKDINKEYLPAVMGIGKGRSDKYRVILQIPNATGKTQFLDKESKSISKAIDLIRTDSEKNIDLVHLRLMLIDKELAHEGIGNLIDFAVRANDISIKGLVAVVDGDFEKTLYHEISPTPEVSSYDFFSEEAGWTPNQSIVRIWEAYRSQNSFSEDMAIPMLKNGDRTLFTFRGTAVMREDRMVGTLSQDETLLYNLFKGKYTGGTIEVAQNTSVLIENAKIKHRRGWSEQGPSLITEVTLNVLITEKPKGKSNKRIEKEMCEQLSRQFNDTLNKIRGYKSDVLGTGLIFRPYLSEKNLMKWKSKWFPMLEQKVNVHVNILNEIYFKDPDTDMGQGGLLKSS</sequence>
<feature type="domain" description="Spore germination GerAC-like C-terminal" evidence="8">
    <location>
        <begin position="196"/>
        <end position="343"/>
    </location>
</feature>
<evidence type="ECO:0000256" key="2">
    <source>
        <dbReference type="ARBA" id="ARBA00007886"/>
    </source>
</evidence>
<dbReference type="InterPro" id="IPR038501">
    <property type="entry name" value="Spore_GerAC_C_sf"/>
</dbReference>
<dbReference type="Proteomes" id="UP001595755">
    <property type="component" value="Unassembled WGS sequence"/>
</dbReference>
<name>A0ABV8SHW9_9BACL</name>
<evidence type="ECO:0000256" key="6">
    <source>
        <dbReference type="ARBA" id="ARBA00023139"/>
    </source>
</evidence>
<evidence type="ECO:0000259" key="9">
    <source>
        <dbReference type="Pfam" id="PF25198"/>
    </source>
</evidence>
<keyword evidence="4" id="KW-0732">Signal</keyword>
<keyword evidence="7" id="KW-0449">Lipoprotein</keyword>
<keyword evidence="11" id="KW-1185">Reference proteome</keyword>
<dbReference type="PANTHER" id="PTHR35789">
    <property type="entry name" value="SPORE GERMINATION PROTEIN B3"/>
    <property type="match status" value="1"/>
</dbReference>
<dbReference type="Pfam" id="PF05504">
    <property type="entry name" value="Spore_GerAC"/>
    <property type="match status" value="1"/>
</dbReference>
<evidence type="ECO:0000313" key="11">
    <source>
        <dbReference type="Proteomes" id="UP001595755"/>
    </source>
</evidence>
<evidence type="ECO:0000256" key="4">
    <source>
        <dbReference type="ARBA" id="ARBA00022729"/>
    </source>
</evidence>
<evidence type="ECO:0000256" key="7">
    <source>
        <dbReference type="ARBA" id="ARBA00023288"/>
    </source>
</evidence>
<keyword evidence="5" id="KW-0472">Membrane</keyword>
<evidence type="ECO:0000259" key="8">
    <source>
        <dbReference type="Pfam" id="PF05504"/>
    </source>
</evidence>
<dbReference type="NCBIfam" id="TIGR02887">
    <property type="entry name" value="spore_ger_x_C"/>
    <property type="match status" value="1"/>
</dbReference>
<dbReference type="RefSeq" id="WP_204604118.1">
    <property type="nucleotide sequence ID" value="NZ_JBHSED010000070.1"/>
</dbReference>
<proteinExistence type="inferred from homology"/>
<evidence type="ECO:0000313" key="10">
    <source>
        <dbReference type="EMBL" id="MFC4306936.1"/>
    </source>
</evidence>
<dbReference type="Gene3D" id="3.30.300.210">
    <property type="entry name" value="Nutrient germinant receptor protein C, domain 3"/>
    <property type="match status" value="1"/>
</dbReference>
<dbReference type="EMBL" id="JBHSED010000070">
    <property type="protein sequence ID" value="MFC4306936.1"/>
    <property type="molecule type" value="Genomic_DNA"/>
</dbReference>
<dbReference type="InterPro" id="IPR057336">
    <property type="entry name" value="GerAC_N"/>
</dbReference>
<accession>A0ABV8SHW9</accession>
<dbReference type="PROSITE" id="PS51257">
    <property type="entry name" value="PROKAR_LIPOPROTEIN"/>
    <property type="match status" value="1"/>
</dbReference>
<evidence type="ECO:0000256" key="1">
    <source>
        <dbReference type="ARBA" id="ARBA00004635"/>
    </source>
</evidence>
<protein>
    <submittedName>
        <fullName evidence="10">Ger(X)C family spore germination protein</fullName>
    </submittedName>
</protein>
<keyword evidence="6" id="KW-0564">Palmitate</keyword>
<evidence type="ECO:0000256" key="5">
    <source>
        <dbReference type="ARBA" id="ARBA00023136"/>
    </source>
</evidence>
<comment type="similarity">
    <text evidence="2">Belongs to the GerABKC lipoprotein family.</text>
</comment>
<comment type="caution">
    <text evidence="10">The sequence shown here is derived from an EMBL/GenBank/DDBJ whole genome shotgun (WGS) entry which is preliminary data.</text>
</comment>
<dbReference type="InterPro" id="IPR046953">
    <property type="entry name" value="Spore_GerAC-like_C"/>
</dbReference>
<dbReference type="Pfam" id="PF25198">
    <property type="entry name" value="Spore_GerAC_N"/>
    <property type="match status" value="1"/>
</dbReference>
<keyword evidence="3" id="KW-0309">Germination</keyword>
<gene>
    <name evidence="10" type="ORF">ACFO1S_26290</name>
</gene>
<feature type="domain" description="Spore germination protein N-terminal" evidence="9">
    <location>
        <begin position="24"/>
        <end position="185"/>
    </location>
</feature>
<evidence type="ECO:0000256" key="3">
    <source>
        <dbReference type="ARBA" id="ARBA00022544"/>
    </source>
</evidence>